<gene>
    <name evidence="2" type="ORF">Tci_060974</name>
</gene>
<protein>
    <submittedName>
        <fullName evidence="2">Uncharacterized protein</fullName>
    </submittedName>
</protein>
<dbReference type="InterPro" id="IPR042103">
    <property type="entry name" value="SerRS_1_N_sf"/>
</dbReference>
<name>A0A6L2NSB3_TANCI</name>
<feature type="region of interest" description="Disordered" evidence="1">
    <location>
        <begin position="140"/>
        <end position="162"/>
    </location>
</feature>
<dbReference type="Gene3D" id="1.10.287.40">
    <property type="entry name" value="Serine-tRNA synthetase, tRNA binding domain"/>
    <property type="match status" value="1"/>
</dbReference>
<sequence length="289" mass="31705">MTLTGLIYFPTVGLTISSGLSQPPALSETVDPSPEFGRSAQLQTSTESDSTQPQSFKSGFKDSHVSESSSSCLAPSTVVNTALVGQPKPCVSVDTSRPISSSFANHTILAQYKEKILRARGTGTGANMRTRNVLHGTRLNRKSANHVNPSAGNTGEGSSSSHNEDIYQRFIKHWQGSIRVQCSIIRLDNKWRKCVFEKQQLEIDLNKLTKEIAKHTTSGGDVRAMIQDALVSAKGGRGRLRKSATSAGDVGEVAEQEKKKHRACLFFDFFYLQSLYLKRNLVQIIEDTK</sequence>
<reference evidence="2" key="1">
    <citation type="journal article" date="2019" name="Sci. Rep.">
        <title>Draft genome of Tanacetum cinerariifolium, the natural source of mosquito coil.</title>
        <authorList>
            <person name="Yamashiro T."/>
            <person name="Shiraishi A."/>
            <person name="Satake H."/>
            <person name="Nakayama K."/>
        </authorList>
    </citation>
    <scope>NUCLEOTIDE SEQUENCE</scope>
</reference>
<feature type="compositionally biased region" description="Polar residues" evidence="1">
    <location>
        <begin position="40"/>
        <end position="57"/>
    </location>
</feature>
<comment type="caution">
    <text evidence="2">The sequence shown here is derived from an EMBL/GenBank/DDBJ whole genome shotgun (WGS) entry which is preliminary data.</text>
</comment>
<evidence type="ECO:0000313" key="2">
    <source>
        <dbReference type="EMBL" id="GEU88996.1"/>
    </source>
</evidence>
<dbReference type="EMBL" id="BKCJ010009866">
    <property type="protein sequence ID" value="GEU88996.1"/>
    <property type="molecule type" value="Genomic_DNA"/>
</dbReference>
<feature type="compositionally biased region" description="Polar residues" evidence="1">
    <location>
        <begin position="145"/>
        <end position="161"/>
    </location>
</feature>
<accession>A0A6L2NSB3</accession>
<proteinExistence type="predicted"/>
<organism evidence="2">
    <name type="scientific">Tanacetum cinerariifolium</name>
    <name type="common">Dalmatian daisy</name>
    <name type="synonym">Chrysanthemum cinerariifolium</name>
    <dbReference type="NCBI Taxonomy" id="118510"/>
    <lineage>
        <taxon>Eukaryota</taxon>
        <taxon>Viridiplantae</taxon>
        <taxon>Streptophyta</taxon>
        <taxon>Embryophyta</taxon>
        <taxon>Tracheophyta</taxon>
        <taxon>Spermatophyta</taxon>
        <taxon>Magnoliopsida</taxon>
        <taxon>eudicotyledons</taxon>
        <taxon>Gunneridae</taxon>
        <taxon>Pentapetalae</taxon>
        <taxon>asterids</taxon>
        <taxon>campanulids</taxon>
        <taxon>Asterales</taxon>
        <taxon>Asteraceae</taxon>
        <taxon>Asteroideae</taxon>
        <taxon>Anthemideae</taxon>
        <taxon>Anthemidinae</taxon>
        <taxon>Tanacetum</taxon>
    </lineage>
</organism>
<feature type="region of interest" description="Disordered" evidence="1">
    <location>
        <begin position="20"/>
        <end position="62"/>
    </location>
</feature>
<evidence type="ECO:0000256" key="1">
    <source>
        <dbReference type="SAM" id="MobiDB-lite"/>
    </source>
</evidence>
<dbReference type="AlphaFoldDB" id="A0A6L2NSB3"/>